<protein>
    <recommendedName>
        <fullName evidence="5">NADH dehydrogenase [ubiquinone] 1 alpha subcomplex subunit 11</fullName>
    </recommendedName>
    <alternativeName>
        <fullName evidence="11">Complex I-B14.7</fullName>
    </alternativeName>
    <alternativeName>
        <fullName evidence="12">NADH-ubiquinone oxidoreductase subunit B14.7</fullName>
    </alternativeName>
</protein>
<dbReference type="GO" id="GO:0045271">
    <property type="term" value="C:respiratory chain complex I"/>
    <property type="evidence" value="ECO:0007669"/>
    <property type="project" value="InterPro"/>
</dbReference>
<proteinExistence type="inferred from homology"/>
<evidence type="ECO:0000256" key="8">
    <source>
        <dbReference type="ARBA" id="ARBA00022989"/>
    </source>
</evidence>
<evidence type="ECO:0000313" key="13">
    <source>
        <dbReference type="Ensembl" id="ENSSDAP00000010326.1"/>
    </source>
</evidence>
<dbReference type="PANTHER" id="PTHR21382:SF1">
    <property type="entry name" value="NADH DEHYDROGENASE [UBIQUINONE] 1 ALPHA SUBCOMPLEX SUBUNIT 11"/>
    <property type="match status" value="1"/>
</dbReference>
<evidence type="ECO:0000256" key="1">
    <source>
        <dbReference type="ARBA" id="ARBA00003195"/>
    </source>
</evidence>
<comment type="subcellular location">
    <subcellularLocation>
        <location evidence="2">Mitochondrion inner membrane</location>
        <topology evidence="2">Multi-pass membrane protein</topology>
        <orientation evidence="2">Matrix side</orientation>
    </subcellularLocation>
</comment>
<dbReference type="Proteomes" id="UP000694422">
    <property type="component" value="Unplaced"/>
</dbReference>
<dbReference type="PANTHER" id="PTHR21382">
    <property type="entry name" value="NADH-UBIQUINONE OXIDOREDUCTASE SUBUNIT"/>
    <property type="match status" value="1"/>
</dbReference>
<organism evidence="13 14">
    <name type="scientific">Spermophilus dauricus</name>
    <name type="common">Daurian ground squirrel</name>
    <dbReference type="NCBI Taxonomy" id="99837"/>
    <lineage>
        <taxon>Eukaryota</taxon>
        <taxon>Metazoa</taxon>
        <taxon>Chordata</taxon>
        <taxon>Craniata</taxon>
        <taxon>Vertebrata</taxon>
        <taxon>Euteleostomi</taxon>
        <taxon>Mammalia</taxon>
        <taxon>Eutheria</taxon>
        <taxon>Euarchontoglires</taxon>
        <taxon>Glires</taxon>
        <taxon>Rodentia</taxon>
        <taxon>Sciuromorpha</taxon>
        <taxon>Sciuridae</taxon>
        <taxon>Xerinae</taxon>
        <taxon>Marmotini</taxon>
        <taxon>Spermophilus</taxon>
    </lineage>
</organism>
<sequence>AGHFLFSHTPVIRDTPQCHCCLVEETKIDWPPSLCPTGLIWSAYSVTHRPPDSVLEGVARAGRYTFTAASLGAVFGITSCFSAQVRGKPDDPLNYFLGGCAGGLTLGARSEYPARPAPVCPCLGVTGGGNEATMLGTRSCLACGKGSGGRHICVNTMGRTLGMMATPTTPATWQAEAGGCQVLGQPQQLSKTLSQRKKLKGLGRAQWLKCPRFHVPTEPSPAPGQPP</sequence>
<dbReference type="AlphaFoldDB" id="A0A8C9PPG5"/>
<name>A0A8C9PPG5_SPEDA</name>
<evidence type="ECO:0000256" key="7">
    <source>
        <dbReference type="ARBA" id="ARBA00022792"/>
    </source>
</evidence>
<evidence type="ECO:0000313" key="14">
    <source>
        <dbReference type="Proteomes" id="UP000694422"/>
    </source>
</evidence>
<keyword evidence="9" id="KW-0496">Mitochondrion</keyword>
<dbReference type="GO" id="GO:0006120">
    <property type="term" value="P:mitochondrial electron transport, NADH to ubiquinone"/>
    <property type="evidence" value="ECO:0007669"/>
    <property type="project" value="InterPro"/>
</dbReference>
<keyword evidence="10" id="KW-0472">Membrane</keyword>
<reference evidence="13" key="2">
    <citation type="submission" date="2025-09" db="UniProtKB">
        <authorList>
            <consortium name="Ensembl"/>
        </authorList>
    </citation>
    <scope>IDENTIFICATION</scope>
</reference>
<keyword evidence="14" id="KW-1185">Reference proteome</keyword>
<keyword evidence="6" id="KW-0812">Transmembrane</keyword>
<dbReference type="GO" id="GO:0005743">
    <property type="term" value="C:mitochondrial inner membrane"/>
    <property type="evidence" value="ECO:0007669"/>
    <property type="project" value="UniProtKB-SubCell"/>
</dbReference>
<evidence type="ECO:0000256" key="2">
    <source>
        <dbReference type="ARBA" id="ARBA00004292"/>
    </source>
</evidence>
<evidence type="ECO:0000256" key="6">
    <source>
        <dbReference type="ARBA" id="ARBA00022692"/>
    </source>
</evidence>
<evidence type="ECO:0000256" key="9">
    <source>
        <dbReference type="ARBA" id="ARBA00023128"/>
    </source>
</evidence>
<comment type="function">
    <text evidence="1">Accessory subunit of the mitochondrial membrane respiratory chain NADH dehydrogenase (Complex I), that is believed not to be involved in catalysis. Complex I functions in the transfer of electrons from NADH to the respiratory chain. The immediate electron acceptor for the enzyme is believed to be ubiquinone.</text>
</comment>
<keyword evidence="8" id="KW-1133">Transmembrane helix</keyword>
<evidence type="ECO:0000256" key="11">
    <source>
        <dbReference type="ARBA" id="ARBA00030608"/>
    </source>
</evidence>
<evidence type="ECO:0000256" key="12">
    <source>
        <dbReference type="ARBA" id="ARBA00031497"/>
    </source>
</evidence>
<evidence type="ECO:0000256" key="10">
    <source>
        <dbReference type="ARBA" id="ARBA00023136"/>
    </source>
</evidence>
<dbReference type="InterPro" id="IPR039205">
    <property type="entry name" value="NDUFA11"/>
</dbReference>
<reference evidence="13" key="1">
    <citation type="submission" date="2025-08" db="UniProtKB">
        <authorList>
            <consortium name="Ensembl"/>
        </authorList>
    </citation>
    <scope>IDENTIFICATION</scope>
</reference>
<dbReference type="Ensembl" id="ENSSDAT00000011726.1">
    <property type="protein sequence ID" value="ENSSDAP00000010326.1"/>
    <property type="gene ID" value="ENSSDAG00000009331.1"/>
</dbReference>
<evidence type="ECO:0000256" key="5">
    <source>
        <dbReference type="ARBA" id="ARBA00018191"/>
    </source>
</evidence>
<evidence type="ECO:0000256" key="4">
    <source>
        <dbReference type="ARBA" id="ARBA00011533"/>
    </source>
</evidence>
<keyword evidence="7" id="KW-0999">Mitochondrion inner membrane</keyword>
<evidence type="ECO:0000256" key="3">
    <source>
        <dbReference type="ARBA" id="ARBA00008699"/>
    </source>
</evidence>
<accession>A0A8C9PPG5</accession>
<comment type="subunit">
    <text evidence="4">Complex I is composed of 45 different subunits.</text>
</comment>
<comment type="similarity">
    <text evidence="3">Belongs to the complex I NDUFA11 subunit family.</text>
</comment>